<comment type="caution">
    <text evidence="3">The sequence shown here is derived from an EMBL/GenBank/DDBJ whole genome shotgun (WGS) entry which is preliminary data.</text>
</comment>
<evidence type="ECO:0000313" key="3">
    <source>
        <dbReference type="EMBL" id="GET93385.1"/>
    </source>
</evidence>
<dbReference type="OrthoDB" id="275748at2759"/>
<dbReference type="PROSITE" id="PS50102">
    <property type="entry name" value="RRM"/>
    <property type="match status" value="1"/>
</dbReference>
<gene>
    <name evidence="3" type="ORF">LtaPh_3631100</name>
</gene>
<dbReference type="GO" id="GO:0003723">
    <property type="term" value="F:RNA binding"/>
    <property type="evidence" value="ECO:0007669"/>
    <property type="project" value="UniProtKB-UniRule"/>
</dbReference>
<dbReference type="Proteomes" id="UP000419144">
    <property type="component" value="Unassembled WGS sequence"/>
</dbReference>
<sequence>MRVMSVFSSVTAQFRCYLSFCSSILLRNNTSSQFIMRVARAPSSGLQACTHTLQLPAMPVFVSHHITESAQPPLLVFYCVPVAFSHVSPSHADILTAAMPDERILLVTGIPSKQCTSEYLYSLFGAYGGIQQIRIGSSSITKGCAIVVYEQCEAANNAVGALNEYALSKDRVLRVSVYEEERDKKALERRKRKREMQAEYKKHIADVAHAADEPNE</sequence>
<organism evidence="3 4">
    <name type="scientific">Leishmania tarentolae</name>
    <name type="common">Sauroleishmania tarentolae</name>
    <dbReference type="NCBI Taxonomy" id="5689"/>
    <lineage>
        <taxon>Eukaryota</taxon>
        <taxon>Discoba</taxon>
        <taxon>Euglenozoa</taxon>
        <taxon>Kinetoplastea</taxon>
        <taxon>Metakinetoplastina</taxon>
        <taxon>Trypanosomatida</taxon>
        <taxon>Trypanosomatidae</taxon>
        <taxon>Leishmaniinae</taxon>
        <taxon>Leishmania</taxon>
        <taxon>lizard Leishmania</taxon>
    </lineage>
</organism>
<dbReference type="Pfam" id="PF00076">
    <property type="entry name" value="RRM_1"/>
    <property type="match status" value="1"/>
</dbReference>
<reference evidence="3" key="1">
    <citation type="submission" date="2019-11" db="EMBL/GenBank/DDBJ databases">
        <title>Leishmania tarentolae CDS.</title>
        <authorList>
            <person name="Goto Y."/>
            <person name="Yamagishi J."/>
        </authorList>
    </citation>
    <scope>NUCLEOTIDE SEQUENCE [LARGE SCALE GENOMIC DNA]</scope>
    <source>
        <strain evidence="3">Parrot Tar II</strain>
    </source>
</reference>
<evidence type="ECO:0000256" key="1">
    <source>
        <dbReference type="PROSITE-ProRule" id="PRU00176"/>
    </source>
</evidence>
<evidence type="ECO:0000259" key="2">
    <source>
        <dbReference type="PROSITE" id="PS50102"/>
    </source>
</evidence>
<dbReference type="AlphaFoldDB" id="A0A640KW61"/>
<evidence type="ECO:0000313" key="4">
    <source>
        <dbReference type="Proteomes" id="UP000419144"/>
    </source>
</evidence>
<dbReference type="Gene3D" id="3.30.70.330">
    <property type="match status" value="1"/>
</dbReference>
<dbReference type="EMBL" id="BLBS01000057">
    <property type="protein sequence ID" value="GET93385.1"/>
    <property type="molecule type" value="Genomic_DNA"/>
</dbReference>
<dbReference type="SMART" id="SM00360">
    <property type="entry name" value="RRM"/>
    <property type="match status" value="1"/>
</dbReference>
<protein>
    <submittedName>
        <fullName evidence="3">Pre-mRNA branch site protein p14, putative</fullName>
    </submittedName>
</protein>
<dbReference type="FunFam" id="3.30.70.330:FF:001023">
    <property type="entry name" value="Pre-mRNA branch site protein p14, putative"/>
    <property type="match status" value="1"/>
</dbReference>
<feature type="domain" description="RRM" evidence="2">
    <location>
        <begin position="103"/>
        <end position="180"/>
    </location>
</feature>
<dbReference type="InterPro" id="IPR012677">
    <property type="entry name" value="Nucleotide-bd_a/b_plait_sf"/>
</dbReference>
<proteinExistence type="predicted"/>
<dbReference type="InterPro" id="IPR035979">
    <property type="entry name" value="RBD_domain_sf"/>
</dbReference>
<accession>A0A640KW61</accession>
<keyword evidence="4" id="KW-1185">Reference proteome</keyword>
<dbReference type="InterPro" id="IPR000504">
    <property type="entry name" value="RRM_dom"/>
</dbReference>
<dbReference type="SUPFAM" id="SSF54928">
    <property type="entry name" value="RNA-binding domain, RBD"/>
    <property type="match status" value="1"/>
</dbReference>
<dbReference type="VEuPathDB" id="TriTrypDB:LtaPh_3631100"/>
<keyword evidence="1" id="KW-0694">RNA-binding</keyword>
<name>A0A640KW61_LEITA</name>